<feature type="domain" description="SCP" evidence="2">
    <location>
        <begin position="54"/>
        <end position="166"/>
    </location>
</feature>
<protein>
    <submittedName>
        <fullName evidence="3">Cysteine-rich secretory protein family</fullName>
    </submittedName>
</protein>
<keyword evidence="4" id="KW-1185">Reference proteome</keyword>
<evidence type="ECO:0000313" key="4">
    <source>
        <dbReference type="Proteomes" id="UP000006049"/>
    </source>
</evidence>
<dbReference type="SUPFAM" id="SSF55797">
    <property type="entry name" value="PR-1-like"/>
    <property type="match status" value="1"/>
</dbReference>
<dbReference type="KEGG" id="asl:Aeqsu_1098"/>
<dbReference type="PANTHER" id="PTHR31157:SF1">
    <property type="entry name" value="SCP DOMAIN-CONTAINING PROTEIN"/>
    <property type="match status" value="1"/>
</dbReference>
<organism evidence="3 4">
    <name type="scientific">Aequorivita sublithincola (strain DSM 14238 / LMG 21431 / ACAM 643 / 9-3)</name>
    <dbReference type="NCBI Taxonomy" id="746697"/>
    <lineage>
        <taxon>Bacteria</taxon>
        <taxon>Pseudomonadati</taxon>
        <taxon>Bacteroidota</taxon>
        <taxon>Flavobacteriia</taxon>
        <taxon>Flavobacteriales</taxon>
        <taxon>Flavobacteriaceae</taxon>
        <taxon>Aequorivita</taxon>
    </lineage>
</organism>
<dbReference type="InterPro" id="IPR035940">
    <property type="entry name" value="CAP_sf"/>
</dbReference>
<accession>I3YUC8</accession>
<dbReference type="AlphaFoldDB" id="I3YUC8"/>
<dbReference type="InterPro" id="IPR014044">
    <property type="entry name" value="CAP_dom"/>
</dbReference>
<dbReference type="STRING" id="746697.Aeqsu_1098"/>
<dbReference type="PANTHER" id="PTHR31157">
    <property type="entry name" value="SCP DOMAIN-CONTAINING PROTEIN"/>
    <property type="match status" value="1"/>
</dbReference>
<dbReference type="RefSeq" id="WP_014781854.1">
    <property type="nucleotide sequence ID" value="NC_018013.1"/>
</dbReference>
<dbReference type="Pfam" id="PF00188">
    <property type="entry name" value="CAP"/>
    <property type="match status" value="1"/>
</dbReference>
<evidence type="ECO:0000313" key="3">
    <source>
        <dbReference type="EMBL" id="AFL80596.1"/>
    </source>
</evidence>
<dbReference type="Gene3D" id="3.40.33.10">
    <property type="entry name" value="CAP"/>
    <property type="match status" value="1"/>
</dbReference>
<evidence type="ECO:0000259" key="2">
    <source>
        <dbReference type="Pfam" id="PF00188"/>
    </source>
</evidence>
<feature type="chain" id="PRO_5003682863" evidence="1">
    <location>
        <begin position="24"/>
        <end position="169"/>
    </location>
</feature>
<proteinExistence type="predicted"/>
<reference evidence="3 4" key="1">
    <citation type="submission" date="2012-06" db="EMBL/GenBank/DDBJ databases">
        <title>The complete genome of Aequorivita sublithincola DSM 14238.</title>
        <authorList>
            <consortium name="US DOE Joint Genome Institute (JGI-PGF)"/>
            <person name="Lucas S."/>
            <person name="Copeland A."/>
            <person name="Lapidus A."/>
            <person name="Goodwin L."/>
            <person name="Pitluck S."/>
            <person name="Peters L."/>
            <person name="Munk A.C.C."/>
            <person name="Kyrpides N."/>
            <person name="Mavromatis K."/>
            <person name="Pagani I."/>
            <person name="Ivanova N."/>
            <person name="Ovchinnikova G."/>
            <person name="Zeytun A."/>
            <person name="Detter J.C."/>
            <person name="Han C."/>
            <person name="Land M."/>
            <person name="Hauser L."/>
            <person name="Markowitz V."/>
            <person name="Cheng J.-F."/>
            <person name="Hugenholtz P."/>
            <person name="Woyke T."/>
            <person name="Wu D."/>
            <person name="Tindall B."/>
            <person name="Faehnrich R."/>
            <person name="Brambilla E."/>
            <person name="Klenk H.-P."/>
            <person name="Eisen J.A."/>
        </authorList>
    </citation>
    <scope>NUCLEOTIDE SEQUENCE [LARGE SCALE GENOMIC DNA]</scope>
    <source>
        <strain evidence="4">DSM 14238 / LMG 21431 / ACAM 643 / 9-3</strain>
    </source>
</reference>
<dbReference type="PROSITE" id="PS51257">
    <property type="entry name" value="PROKAR_LIPOPROTEIN"/>
    <property type="match status" value="1"/>
</dbReference>
<evidence type="ECO:0000256" key="1">
    <source>
        <dbReference type="SAM" id="SignalP"/>
    </source>
</evidence>
<dbReference type="eggNOG" id="COG2340">
    <property type="taxonomic scope" value="Bacteria"/>
</dbReference>
<keyword evidence="1" id="KW-0732">Signal</keyword>
<dbReference type="OrthoDB" id="982527at2"/>
<name>I3YUC8_AEQSU</name>
<dbReference type="CDD" id="cd05379">
    <property type="entry name" value="CAP_bacterial"/>
    <property type="match status" value="1"/>
</dbReference>
<feature type="signal peptide" evidence="1">
    <location>
        <begin position="1"/>
        <end position="23"/>
    </location>
</feature>
<dbReference type="EMBL" id="CP003280">
    <property type="protein sequence ID" value="AFL80596.1"/>
    <property type="molecule type" value="Genomic_DNA"/>
</dbReference>
<dbReference type="HOGENOM" id="CLU_048111_4_0_10"/>
<dbReference type="Proteomes" id="UP000006049">
    <property type="component" value="Chromosome"/>
</dbReference>
<gene>
    <name evidence="3" type="ordered locus">Aeqsu_1098</name>
</gene>
<sequence length="169" mass="19112">MKLLKSKLIAVAILCLLFSSCSKEDSNEDKKSMYNIDLLLAQKNDREMSDEIADLINLHRATLGLNSLQIDYQYASAFAVSHTEYMIEIEAINHDNFPYRSDGIKHYNGAKAVAENVAYGYENAEKAVSAWLKSPGHRAIIEGNYTHAGLGVMKCSKNRNYFTMLFYKK</sequence>